<organism evidence="1 2">
    <name type="scientific">Cylicocyclus nassatus</name>
    <name type="common">Nematode worm</name>
    <dbReference type="NCBI Taxonomy" id="53992"/>
    <lineage>
        <taxon>Eukaryota</taxon>
        <taxon>Metazoa</taxon>
        <taxon>Ecdysozoa</taxon>
        <taxon>Nematoda</taxon>
        <taxon>Chromadorea</taxon>
        <taxon>Rhabditida</taxon>
        <taxon>Rhabditina</taxon>
        <taxon>Rhabditomorpha</taxon>
        <taxon>Strongyloidea</taxon>
        <taxon>Strongylidae</taxon>
        <taxon>Cylicocyclus</taxon>
    </lineage>
</organism>
<protein>
    <submittedName>
        <fullName evidence="1">Uncharacterized protein</fullName>
    </submittedName>
</protein>
<keyword evidence="2" id="KW-1185">Reference proteome</keyword>
<proteinExistence type="predicted"/>
<gene>
    <name evidence="1" type="ORF">CYNAS_LOCUS1099</name>
</gene>
<evidence type="ECO:0000313" key="2">
    <source>
        <dbReference type="Proteomes" id="UP001176961"/>
    </source>
</evidence>
<sequence>MLEYIRVQFSEVVHSLYVTLIMREHFSNEIDKGTKKSRGCPYAPNLACKDSQARRTLLLWSLKEMHYKNLDYSCHMEIIAEKVLSGSCFKFNKTFSYLRVSKKLGYSEKVMTKVDEGIAKLRHRSKCGACTASYGCTTDGKKVACAIFLHGLLNTKYNGGTKRKKKQM</sequence>
<evidence type="ECO:0000313" key="1">
    <source>
        <dbReference type="EMBL" id="CAJ0589116.1"/>
    </source>
</evidence>
<reference evidence="1" key="1">
    <citation type="submission" date="2023-07" db="EMBL/GenBank/DDBJ databases">
        <authorList>
            <consortium name="CYATHOMIX"/>
        </authorList>
    </citation>
    <scope>NUCLEOTIDE SEQUENCE</scope>
    <source>
        <strain evidence="1">N/A</strain>
    </source>
</reference>
<dbReference type="EMBL" id="CATQJL010000001">
    <property type="protein sequence ID" value="CAJ0589116.1"/>
    <property type="molecule type" value="Genomic_DNA"/>
</dbReference>
<dbReference type="Proteomes" id="UP001176961">
    <property type="component" value="Unassembled WGS sequence"/>
</dbReference>
<comment type="caution">
    <text evidence="1">The sequence shown here is derived from an EMBL/GenBank/DDBJ whole genome shotgun (WGS) entry which is preliminary data.</text>
</comment>
<dbReference type="AlphaFoldDB" id="A0AA36GHX6"/>
<accession>A0AA36GHX6</accession>
<name>A0AA36GHX6_CYLNA</name>